<dbReference type="RefSeq" id="WP_251956607.1">
    <property type="nucleotide sequence ID" value="NZ_AP025732.1"/>
</dbReference>
<reference evidence="1" key="1">
    <citation type="submission" date="2022-04" db="EMBL/GenBank/DDBJ databases">
        <title>Complete genome sequence of a cyanobacterium, Nostoc sp. SO-36, isolated in Antarctica.</title>
        <authorList>
            <person name="Kanesaki Y."/>
            <person name="Effendi D."/>
            <person name="Sakamoto T."/>
            <person name="Ohtani S."/>
            <person name="Awai K."/>
        </authorList>
    </citation>
    <scope>NUCLEOTIDE SEQUENCE</scope>
    <source>
        <strain evidence="1">SO-36</strain>
    </source>
</reference>
<sequence length="166" mass="20099">MSEEEEKQILNAQPVSSERPLLHKQLKIDTIFYKRAIIKIAYELAYYWLGSDYLNDNIGELLRLIIYQDFQKERWQNRSIDFNIDFYREKSWFPYLYFDNYKNNIHVGSLLKINNYLRCYIKIFDIFQGVITISNDASLYPNFVNKLIAINSQNRTSEQFDLKYKF</sequence>
<evidence type="ECO:0000313" key="1">
    <source>
        <dbReference type="EMBL" id="BDI19144.1"/>
    </source>
</evidence>
<gene>
    <name evidence="1" type="ORF">ANSO36C_49460</name>
</gene>
<name>A0ABM7Z7K2_NOSCO</name>
<evidence type="ECO:0000313" key="2">
    <source>
        <dbReference type="Proteomes" id="UP001055453"/>
    </source>
</evidence>
<proteinExistence type="predicted"/>
<dbReference type="Proteomes" id="UP001055453">
    <property type="component" value="Chromosome"/>
</dbReference>
<accession>A0ABM7Z7K2</accession>
<organism evidence="1 2">
    <name type="scientific">Nostoc cf. commune SO-36</name>
    <dbReference type="NCBI Taxonomy" id="449208"/>
    <lineage>
        <taxon>Bacteria</taxon>
        <taxon>Bacillati</taxon>
        <taxon>Cyanobacteriota</taxon>
        <taxon>Cyanophyceae</taxon>
        <taxon>Nostocales</taxon>
        <taxon>Nostocaceae</taxon>
        <taxon>Nostoc</taxon>
    </lineage>
</organism>
<dbReference type="EMBL" id="AP025732">
    <property type="protein sequence ID" value="BDI19144.1"/>
    <property type="molecule type" value="Genomic_DNA"/>
</dbReference>
<keyword evidence="2" id="KW-1185">Reference proteome</keyword>
<protein>
    <submittedName>
        <fullName evidence="1">Uncharacterized protein</fullName>
    </submittedName>
</protein>